<keyword evidence="7 14" id="KW-0675">Receptor</keyword>
<feature type="transmembrane region" description="Helical" evidence="11">
    <location>
        <begin position="736"/>
        <end position="757"/>
    </location>
</feature>
<dbReference type="PROSITE" id="PS50259">
    <property type="entry name" value="G_PROTEIN_RECEP_F3_4"/>
    <property type="match status" value="1"/>
</dbReference>
<dbReference type="PANTHER" id="PTHR10519">
    <property type="entry name" value="GABA-B RECEPTOR"/>
    <property type="match status" value="1"/>
</dbReference>
<dbReference type="Pfam" id="PF13458">
    <property type="entry name" value="Peripla_BP_6"/>
    <property type="match status" value="1"/>
</dbReference>
<evidence type="ECO:0000313" key="14">
    <source>
        <dbReference type="EMBL" id="KAK1737604.1"/>
    </source>
</evidence>
<keyword evidence="2 11" id="KW-0812">Transmembrane</keyword>
<keyword evidence="4 11" id="KW-1133">Transmembrane helix</keyword>
<feature type="transmembrane region" description="Helical" evidence="11">
    <location>
        <begin position="790"/>
        <end position="814"/>
    </location>
</feature>
<comment type="subcellular location">
    <subcellularLocation>
        <location evidence="1">Membrane</location>
        <topology evidence="1">Multi-pass membrane protein</topology>
    </subcellularLocation>
</comment>
<gene>
    <name evidence="14" type="ORF">QTG54_011890</name>
</gene>
<dbReference type="GO" id="GO:0004965">
    <property type="term" value="F:G protein-coupled GABA receptor activity"/>
    <property type="evidence" value="ECO:0007669"/>
    <property type="project" value="InterPro"/>
</dbReference>
<feature type="domain" description="G-protein coupled receptors family 3 profile" evidence="13">
    <location>
        <begin position="691"/>
        <end position="880"/>
    </location>
</feature>
<feature type="signal peptide" evidence="12">
    <location>
        <begin position="1"/>
        <end position="18"/>
    </location>
</feature>
<keyword evidence="15" id="KW-1185">Reference proteome</keyword>
<keyword evidence="8" id="KW-0325">Glycoprotein</keyword>
<evidence type="ECO:0000256" key="8">
    <source>
        <dbReference type="ARBA" id="ARBA00023180"/>
    </source>
</evidence>
<dbReference type="Proteomes" id="UP001224775">
    <property type="component" value="Unassembled WGS sequence"/>
</dbReference>
<comment type="caution">
    <text evidence="14">The sequence shown here is derived from an EMBL/GenBank/DDBJ whole genome shotgun (WGS) entry which is preliminary data.</text>
</comment>
<evidence type="ECO:0000256" key="4">
    <source>
        <dbReference type="ARBA" id="ARBA00022989"/>
    </source>
</evidence>
<feature type="chain" id="PRO_5042161337" evidence="12">
    <location>
        <begin position="19"/>
        <end position="987"/>
    </location>
</feature>
<dbReference type="PRINTS" id="PR01176">
    <property type="entry name" value="GABABRECEPTR"/>
</dbReference>
<dbReference type="EMBL" id="JATAAI010000025">
    <property type="protein sequence ID" value="KAK1737604.1"/>
    <property type="molecule type" value="Genomic_DNA"/>
</dbReference>
<evidence type="ECO:0000256" key="3">
    <source>
        <dbReference type="ARBA" id="ARBA00022729"/>
    </source>
</evidence>
<dbReference type="InterPro" id="IPR028081">
    <property type="entry name" value="Leu-bd"/>
</dbReference>
<organism evidence="14 15">
    <name type="scientific">Skeletonema marinoi</name>
    <dbReference type="NCBI Taxonomy" id="267567"/>
    <lineage>
        <taxon>Eukaryota</taxon>
        <taxon>Sar</taxon>
        <taxon>Stramenopiles</taxon>
        <taxon>Ochrophyta</taxon>
        <taxon>Bacillariophyta</taxon>
        <taxon>Coscinodiscophyceae</taxon>
        <taxon>Thalassiosirophycidae</taxon>
        <taxon>Thalassiosirales</taxon>
        <taxon>Skeletonemataceae</taxon>
        <taxon>Skeletonema</taxon>
        <taxon>Skeletonema marinoi-dohrnii complex</taxon>
    </lineage>
</organism>
<evidence type="ECO:0000256" key="5">
    <source>
        <dbReference type="ARBA" id="ARBA00023040"/>
    </source>
</evidence>
<proteinExistence type="predicted"/>
<evidence type="ECO:0000256" key="12">
    <source>
        <dbReference type="SAM" id="SignalP"/>
    </source>
</evidence>
<evidence type="ECO:0000313" key="15">
    <source>
        <dbReference type="Proteomes" id="UP001224775"/>
    </source>
</evidence>
<evidence type="ECO:0000256" key="10">
    <source>
        <dbReference type="SAM" id="MobiDB-lite"/>
    </source>
</evidence>
<dbReference type="InterPro" id="IPR002455">
    <property type="entry name" value="GPCR3_GABA-B"/>
</dbReference>
<evidence type="ECO:0000256" key="7">
    <source>
        <dbReference type="ARBA" id="ARBA00023170"/>
    </source>
</evidence>
<name>A0AAD8Y0Y4_9STRA</name>
<feature type="transmembrane region" description="Helical" evidence="11">
    <location>
        <begin position="854"/>
        <end position="875"/>
    </location>
</feature>
<dbReference type="InterPro" id="IPR017978">
    <property type="entry name" value="GPCR_3_C"/>
</dbReference>
<evidence type="ECO:0000256" key="1">
    <source>
        <dbReference type="ARBA" id="ARBA00004141"/>
    </source>
</evidence>
<reference evidence="14" key="1">
    <citation type="submission" date="2023-06" db="EMBL/GenBank/DDBJ databases">
        <title>Survivors Of The Sea: Transcriptome response of Skeletonema marinoi to long-term dormancy.</title>
        <authorList>
            <person name="Pinder M.I.M."/>
            <person name="Kourtchenko O."/>
            <person name="Robertson E.K."/>
            <person name="Larsson T."/>
            <person name="Maumus F."/>
            <person name="Osuna-Cruz C.M."/>
            <person name="Vancaester E."/>
            <person name="Stenow R."/>
            <person name="Vandepoele K."/>
            <person name="Ploug H."/>
            <person name="Bruchert V."/>
            <person name="Godhe A."/>
            <person name="Topel M."/>
        </authorList>
    </citation>
    <scope>NUCLEOTIDE SEQUENCE</scope>
    <source>
        <strain evidence="14">R05AC</strain>
    </source>
</reference>
<evidence type="ECO:0000256" key="6">
    <source>
        <dbReference type="ARBA" id="ARBA00023136"/>
    </source>
</evidence>
<accession>A0AAD8Y0Y4</accession>
<protein>
    <submittedName>
        <fullName evidence="14">GABA-B receptor-like protein</fullName>
    </submittedName>
</protein>
<evidence type="ECO:0000259" key="13">
    <source>
        <dbReference type="PROSITE" id="PS50259"/>
    </source>
</evidence>
<feature type="transmembrane region" description="Helical" evidence="11">
    <location>
        <begin position="640"/>
        <end position="660"/>
    </location>
</feature>
<feature type="transmembrane region" description="Helical" evidence="11">
    <location>
        <begin position="826"/>
        <end position="848"/>
    </location>
</feature>
<evidence type="ECO:0000256" key="11">
    <source>
        <dbReference type="SAM" id="Phobius"/>
    </source>
</evidence>
<dbReference type="Pfam" id="PF00003">
    <property type="entry name" value="7tm_3"/>
    <property type="match status" value="1"/>
</dbReference>
<feature type="compositionally biased region" description="Acidic residues" evidence="10">
    <location>
        <begin position="969"/>
        <end position="978"/>
    </location>
</feature>
<dbReference type="SUPFAM" id="SSF53822">
    <property type="entry name" value="Periplasmic binding protein-like I"/>
    <property type="match status" value="1"/>
</dbReference>
<dbReference type="Gene3D" id="3.40.50.2300">
    <property type="match status" value="2"/>
</dbReference>
<keyword evidence="6 11" id="KW-0472">Membrane</keyword>
<dbReference type="GO" id="GO:0038039">
    <property type="term" value="C:G protein-coupled receptor heterodimeric complex"/>
    <property type="evidence" value="ECO:0007669"/>
    <property type="project" value="TreeGrafter"/>
</dbReference>
<dbReference type="PANTHER" id="PTHR10519:SF20">
    <property type="entry name" value="G-PROTEIN COUPLED RECEPTOR 156-RELATED"/>
    <property type="match status" value="1"/>
</dbReference>
<keyword evidence="3 12" id="KW-0732">Signal</keyword>
<evidence type="ECO:0000256" key="2">
    <source>
        <dbReference type="ARBA" id="ARBA00022692"/>
    </source>
</evidence>
<dbReference type="AlphaFoldDB" id="A0AAD8Y0Y4"/>
<feature type="transmembrane region" description="Helical" evidence="11">
    <location>
        <begin position="602"/>
        <end position="628"/>
    </location>
</feature>
<sequence length="987" mass="107814">MALGLMFAMLLWSGKILITPSARPARLQPPTPNGSMQPRVPRIPQYDLENIYKMGWDDAKAGNDFGTLLPEEILKADPVEDTVIKPSGYEESFDWAYDPPPPPKQKSSSFGMSTMLSIFTLYRFGKDLVVTPDGQLMLDPAYIMMRLRNIEPWRLGLMGMSLYRVSVDIRLSDCGLSQPLSLHEDDGKYPVAHLQQVAYEMTIDRINSPYRCGVVVDGKRYGVALATYGDNSSKEMVESIAQSLTSTNITGFLLGPYSSGLTKMMSPLVNDAKRLFVAAGSTQTPVFEGNEYVFGTLGPSQEKLEAAIKALAGLGAKTIAVVHEDGSPCYVPYLAEVNGLQLVMEANAGASPSSDDLDPYVKNLTTLAPDISVACGYGSYCGNWVKSMRRQNFSPKAQLFATCTDQVKDDVGSDVAYMMAGTDWHPTMKGIDEVTGWSASEFAVQFDKRSYRSAAYQSAAASASISVVLQAIERTGTMDDDILREYIANAHFPTVKSNLTFDENGQAFGGSVMLQFVSGEDSSDAMVVYPPEKAAEGYSIIYPMPTWEGKDCIQVSDCELTGTCAPDGTCVCTNPNDRSIGVGPTALCTNISEDFTHVSGSYYAVGYSLFAIQTFLSIICMAWTLSFRKRTIVKASQPEYMSLICIGVWIIACGIIPLSLQEGGYRNLQNVNTGEITDEPNEDIQKIDAHCMAYPWLFAIGFALTFGALFAKIWRINKLMQGASTFRRVHVGVKDVAGFVIGLLALEVLIMLTWQLVDPLQWQRSVVTYGVNGYPVKSVGVCTSANGNGMYFIIVLAAVNIACLLLALYLSYKVRSIPSEYQESKWITASILSMFQVAIIGVPVLVIVQEESDALYLVNVMILFLLSSTVTLLMFGPKIYQFHVHTTQSGDAAPRRAFAVTPAKSVMNLTAASSSRSMSLSGSGRGWDDAPSTRLNIGKLNEELNQEEEQTEPRREKSVKWAVQSDNDGASDNDDASDNDGASDKDE</sequence>
<feature type="region of interest" description="Disordered" evidence="10">
    <location>
        <begin position="916"/>
        <end position="987"/>
    </location>
</feature>
<keyword evidence="9" id="KW-0807">Transducer</keyword>
<feature type="transmembrane region" description="Helical" evidence="11">
    <location>
        <begin position="693"/>
        <end position="715"/>
    </location>
</feature>
<dbReference type="CDD" id="cd15047">
    <property type="entry name" value="7tmC_GABA-B-like"/>
    <property type="match status" value="1"/>
</dbReference>
<keyword evidence="5" id="KW-0297">G-protein coupled receptor</keyword>
<evidence type="ECO:0000256" key="9">
    <source>
        <dbReference type="ARBA" id="ARBA00023224"/>
    </source>
</evidence>
<dbReference type="InterPro" id="IPR028082">
    <property type="entry name" value="Peripla_BP_I"/>
</dbReference>